<keyword evidence="1" id="KW-1133">Transmembrane helix</keyword>
<evidence type="ECO:0008006" key="4">
    <source>
        <dbReference type="Google" id="ProtNLM"/>
    </source>
</evidence>
<organism evidence="2 3">
    <name type="scientific">Actinomyces johnsonii</name>
    <dbReference type="NCBI Taxonomy" id="544581"/>
    <lineage>
        <taxon>Bacteria</taxon>
        <taxon>Bacillati</taxon>
        <taxon>Actinomycetota</taxon>
        <taxon>Actinomycetes</taxon>
        <taxon>Actinomycetales</taxon>
        <taxon>Actinomycetaceae</taxon>
        <taxon>Actinomyces</taxon>
    </lineage>
</organism>
<proteinExistence type="predicted"/>
<feature type="transmembrane region" description="Helical" evidence="1">
    <location>
        <begin position="218"/>
        <end position="239"/>
    </location>
</feature>
<keyword evidence="1" id="KW-0472">Membrane</keyword>
<sequence>MSSDEIAWEARIIPRATVVRAVLTVAISALLTGVLFSYFYIEVFNAPEPHRLPVAVAGADTAHLQDAVGDGYRLVPVTDRQKGLDRLSRHEVYGVIALDGKGRSIELSYTSVDGTSVLSYMRPLAERISERSGMPLRISNTTPGVAANASPGRSVFFAVFGTALTGFVLSQALSSVASQVGLSLRARLMVMVGVSAVAGLLVSLMLDPWFAIAPGAFWSSWPMVLLLCLSAVTTGSAMLDVVGPLGQVVTAVLFVTLGNATATGILPMPFLTLPYQVISRLLPTGNVVRAVLNEAYFEGAGWQWGYLVPLVWILTGIGLLVVFDHRSRRHR</sequence>
<protein>
    <recommendedName>
        <fullName evidence="4">ABC transporter permease</fullName>
    </recommendedName>
</protein>
<gene>
    <name evidence="2" type="ORF">FK256_07120</name>
</gene>
<feature type="transmembrane region" description="Helical" evidence="1">
    <location>
        <begin position="304"/>
        <end position="323"/>
    </location>
</feature>
<comment type="caution">
    <text evidence="2">The sequence shown here is derived from an EMBL/GenBank/DDBJ whole genome shotgun (WGS) entry which is preliminary data.</text>
</comment>
<reference evidence="2 3" key="1">
    <citation type="submission" date="2019-06" db="EMBL/GenBank/DDBJ databases">
        <title>Draft genome sequence of Actinomyces johnsonii CCUG 34287T.</title>
        <authorList>
            <person name="Salva-Serra F."/>
            <person name="Cardew S."/>
            <person name="Moore E."/>
        </authorList>
    </citation>
    <scope>NUCLEOTIDE SEQUENCE [LARGE SCALE GENOMIC DNA]</scope>
    <source>
        <strain evidence="2 3">CCUG 34287</strain>
    </source>
</reference>
<dbReference type="AlphaFoldDB" id="A0A508A7S6"/>
<name>A0A508A7S6_9ACTO</name>
<evidence type="ECO:0000256" key="1">
    <source>
        <dbReference type="SAM" id="Phobius"/>
    </source>
</evidence>
<dbReference type="Proteomes" id="UP000319010">
    <property type="component" value="Unassembled WGS sequence"/>
</dbReference>
<feature type="transmembrane region" description="Helical" evidence="1">
    <location>
        <begin position="251"/>
        <end position="271"/>
    </location>
</feature>
<feature type="transmembrane region" description="Helical" evidence="1">
    <location>
        <begin position="188"/>
        <end position="206"/>
    </location>
</feature>
<evidence type="ECO:0000313" key="2">
    <source>
        <dbReference type="EMBL" id="TQD43055.1"/>
    </source>
</evidence>
<dbReference type="EMBL" id="VICB01000010">
    <property type="protein sequence ID" value="TQD43055.1"/>
    <property type="molecule type" value="Genomic_DNA"/>
</dbReference>
<keyword evidence="1" id="KW-0812">Transmembrane</keyword>
<feature type="transmembrane region" description="Helical" evidence="1">
    <location>
        <begin position="21"/>
        <end position="41"/>
    </location>
</feature>
<accession>A0A508A7S6</accession>
<evidence type="ECO:0000313" key="3">
    <source>
        <dbReference type="Proteomes" id="UP000319010"/>
    </source>
</evidence>
<dbReference type="RefSeq" id="WP_141424260.1">
    <property type="nucleotide sequence ID" value="NZ_JASPFB010000010.1"/>
</dbReference>
<feature type="transmembrane region" description="Helical" evidence="1">
    <location>
        <begin position="155"/>
        <end position="176"/>
    </location>
</feature>